<evidence type="ECO:0000256" key="2">
    <source>
        <dbReference type="ARBA" id="ARBA00022481"/>
    </source>
</evidence>
<reference evidence="8 9" key="1">
    <citation type="journal article" date="2015" name="Nature">
        <title>rRNA introns, odd ribosomes, and small enigmatic genomes across a large radiation of phyla.</title>
        <authorList>
            <person name="Brown C.T."/>
            <person name="Hug L.A."/>
            <person name="Thomas B.C."/>
            <person name="Sharon I."/>
            <person name="Castelle C.J."/>
            <person name="Singh A."/>
            <person name="Wilkins M.J."/>
            <person name="Williams K.H."/>
            <person name="Banfield J.F."/>
        </authorList>
    </citation>
    <scope>NUCLEOTIDE SEQUENCE [LARGE SCALE GENOMIC DNA]</scope>
</reference>
<evidence type="ECO:0000256" key="6">
    <source>
        <dbReference type="SAM" id="MobiDB-lite"/>
    </source>
</evidence>
<dbReference type="InterPro" id="IPR045584">
    <property type="entry name" value="Pilin-like"/>
</dbReference>
<keyword evidence="3 7" id="KW-0812">Transmembrane</keyword>
<feature type="region of interest" description="Disordered" evidence="6">
    <location>
        <begin position="157"/>
        <end position="181"/>
    </location>
</feature>
<evidence type="ECO:0000256" key="4">
    <source>
        <dbReference type="ARBA" id="ARBA00022989"/>
    </source>
</evidence>
<dbReference type="PANTHER" id="PTHR30093:SF44">
    <property type="entry name" value="TYPE II SECRETION SYSTEM CORE PROTEIN G"/>
    <property type="match status" value="1"/>
</dbReference>
<feature type="transmembrane region" description="Helical" evidence="7">
    <location>
        <begin position="6"/>
        <end position="27"/>
    </location>
</feature>
<protein>
    <submittedName>
        <fullName evidence="8">Type II secretion system protein G</fullName>
    </submittedName>
</protein>
<dbReference type="EMBL" id="LCNT01000004">
    <property type="protein sequence ID" value="KKU61112.1"/>
    <property type="molecule type" value="Genomic_DNA"/>
</dbReference>
<dbReference type="GO" id="GO:0016020">
    <property type="term" value="C:membrane"/>
    <property type="evidence" value="ECO:0007669"/>
    <property type="project" value="UniProtKB-SubCell"/>
</dbReference>
<evidence type="ECO:0000313" key="9">
    <source>
        <dbReference type="Proteomes" id="UP000033860"/>
    </source>
</evidence>
<keyword evidence="4 7" id="KW-1133">Transmembrane helix</keyword>
<evidence type="ECO:0000256" key="5">
    <source>
        <dbReference type="ARBA" id="ARBA00023136"/>
    </source>
</evidence>
<feature type="compositionally biased region" description="Pro residues" evidence="6">
    <location>
        <begin position="158"/>
        <end position="181"/>
    </location>
</feature>
<dbReference type="AlphaFoldDB" id="A0A0G1RVG8"/>
<dbReference type="InterPro" id="IPR012902">
    <property type="entry name" value="N_methyl_site"/>
</dbReference>
<keyword evidence="5 7" id="KW-0472">Membrane</keyword>
<dbReference type="NCBIfam" id="TIGR02532">
    <property type="entry name" value="IV_pilin_GFxxxE"/>
    <property type="match status" value="1"/>
</dbReference>
<proteinExistence type="predicted"/>
<dbReference type="Pfam" id="PF07963">
    <property type="entry name" value="N_methyl"/>
    <property type="match status" value="1"/>
</dbReference>
<name>A0A0G1RVG8_9BACT</name>
<comment type="subcellular location">
    <subcellularLocation>
        <location evidence="1">Membrane</location>
        <topology evidence="1">Single-pass membrane protein</topology>
    </subcellularLocation>
</comment>
<dbReference type="PROSITE" id="PS00409">
    <property type="entry name" value="PROKAR_NTER_METHYL"/>
    <property type="match status" value="1"/>
</dbReference>
<dbReference type="Proteomes" id="UP000033860">
    <property type="component" value="Unassembled WGS sequence"/>
</dbReference>
<accession>A0A0G1RVG8</accession>
<evidence type="ECO:0000256" key="7">
    <source>
        <dbReference type="SAM" id="Phobius"/>
    </source>
</evidence>
<gene>
    <name evidence="8" type="ORF">UX85_C0004G0033</name>
</gene>
<sequence>MKRAGLTLIELLIVIAILAILILLGWFSFRRQIDKANDAKRKDQLSKLAVAFEDYYSDFDCYPDETILDNCGGGELDPYLDSIPCDPTTGQAYCYVPDGTACSNNFRILVPLDNDSDPDIAKLGCDGDQNCGWDDACGSLGYNYGVASTNVAVLNPALPSPSPSPSAGPSEPPASLPPPGPNGNFACDPTGVCNSYSDPEGSGCPITFSDSDLCQQYCDASPAYWCES</sequence>
<organism evidence="8 9">
    <name type="scientific">Candidatus Beckwithbacteria bacterium GW2011_GWB1_47_15</name>
    <dbReference type="NCBI Taxonomy" id="1618371"/>
    <lineage>
        <taxon>Bacteria</taxon>
        <taxon>Candidatus Beckwithiibacteriota</taxon>
    </lineage>
</organism>
<keyword evidence="2" id="KW-0488">Methylation</keyword>
<dbReference type="Gene3D" id="3.30.700.10">
    <property type="entry name" value="Glycoprotein, Type 4 Pilin"/>
    <property type="match status" value="1"/>
</dbReference>
<evidence type="ECO:0000313" key="8">
    <source>
        <dbReference type="EMBL" id="KKU61112.1"/>
    </source>
</evidence>
<dbReference type="PANTHER" id="PTHR30093">
    <property type="entry name" value="GENERAL SECRETION PATHWAY PROTEIN G"/>
    <property type="match status" value="1"/>
</dbReference>
<evidence type="ECO:0000256" key="3">
    <source>
        <dbReference type="ARBA" id="ARBA00022692"/>
    </source>
</evidence>
<comment type="caution">
    <text evidence="8">The sequence shown here is derived from an EMBL/GenBank/DDBJ whole genome shotgun (WGS) entry which is preliminary data.</text>
</comment>
<dbReference type="SUPFAM" id="SSF54523">
    <property type="entry name" value="Pili subunits"/>
    <property type="match status" value="1"/>
</dbReference>
<evidence type="ECO:0000256" key="1">
    <source>
        <dbReference type="ARBA" id="ARBA00004167"/>
    </source>
</evidence>